<keyword evidence="3" id="KW-1185">Reference proteome</keyword>
<dbReference type="AlphaFoldDB" id="A0A6J8E1Y7"/>
<evidence type="ECO:0008006" key="4">
    <source>
        <dbReference type="Google" id="ProtNLM"/>
    </source>
</evidence>
<keyword evidence="1" id="KW-0472">Membrane</keyword>
<evidence type="ECO:0000313" key="2">
    <source>
        <dbReference type="EMBL" id="CAC5414844.1"/>
    </source>
</evidence>
<protein>
    <recommendedName>
        <fullName evidence="4">Hexosyltransferase</fullName>
    </recommendedName>
</protein>
<feature type="transmembrane region" description="Helical" evidence="1">
    <location>
        <begin position="6"/>
        <end position="25"/>
    </location>
</feature>
<sequence>MVQKNAISKTVCFVVGMLHLIFIYFKFKPDIQLKFESDYYYNPRNNTQKPLLTLFTSWSEDKEKYICRNNTINNWNLLQENVVRILFTNDAALSSRVMAMGWKVLPVTKVGTTGVPILKDMFYATMAAEDSVFYAYANGDILFSDDLIKTVKAVMKSNLGDARDLLMIGQRYDVRNVSKKEAKNYHKLRTAVKLRGELHRPEGIDYFIIKKTYPLQDFPDLVIGRIQIDTYLVSVAVSYSQSHVIDITKTSIAVHQVTLPGKTGIREGHLKQDKSYNVKLLESKKWHKRRGSTMCAPFFTKMSKNVTIKIKERKTGMHSKCTEDGKNENKTHI</sequence>
<keyword evidence="1" id="KW-0812">Transmembrane</keyword>
<organism evidence="2 3">
    <name type="scientific">Mytilus coruscus</name>
    <name type="common">Sea mussel</name>
    <dbReference type="NCBI Taxonomy" id="42192"/>
    <lineage>
        <taxon>Eukaryota</taxon>
        <taxon>Metazoa</taxon>
        <taxon>Spiralia</taxon>
        <taxon>Lophotrochozoa</taxon>
        <taxon>Mollusca</taxon>
        <taxon>Bivalvia</taxon>
        <taxon>Autobranchia</taxon>
        <taxon>Pteriomorphia</taxon>
        <taxon>Mytilida</taxon>
        <taxon>Mytiloidea</taxon>
        <taxon>Mytilidae</taxon>
        <taxon>Mytilinae</taxon>
        <taxon>Mytilus</taxon>
    </lineage>
</organism>
<evidence type="ECO:0000256" key="1">
    <source>
        <dbReference type="SAM" id="Phobius"/>
    </source>
</evidence>
<accession>A0A6J8E1Y7</accession>
<proteinExistence type="predicted"/>
<gene>
    <name evidence="2" type="ORF">MCOR_47588</name>
</gene>
<keyword evidence="1" id="KW-1133">Transmembrane helix</keyword>
<dbReference type="OrthoDB" id="6092457at2759"/>
<evidence type="ECO:0000313" key="3">
    <source>
        <dbReference type="Proteomes" id="UP000507470"/>
    </source>
</evidence>
<reference evidence="2 3" key="1">
    <citation type="submission" date="2020-06" db="EMBL/GenBank/DDBJ databases">
        <authorList>
            <person name="Li R."/>
            <person name="Bekaert M."/>
        </authorList>
    </citation>
    <scope>NUCLEOTIDE SEQUENCE [LARGE SCALE GENOMIC DNA]</scope>
    <source>
        <strain evidence="3">wild</strain>
    </source>
</reference>
<name>A0A6J8E1Y7_MYTCO</name>
<dbReference type="EMBL" id="CACVKT020008353">
    <property type="protein sequence ID" value="CAC5414844.1"/>
    <property type="molecule type" value="Genomic_DNA"/>
</dbReference>
<dbReference type="Proteomes" id="UP000507470">
    <property type="component" value="Unassembled WGS sequence"/>
</dbReference>